<proteinExistence type="predicted"/>
<dbReference type="SMART" id="SM00342">
    <property type="entry name" value="HTH_ARAC"/>
    <property type="match status" value="1"/>
</dbReference>
<comment type="caution">
    <text evidence="5">The sequence shown here is derived from an EMBL/GenBank/DDBJ whole genome shotgun (WGS) entry which is preliminary data.</text>
</comment>
<keyword evidence="2" id="KW-0238">DNA-binding</keyword>
<dbReference type="GO" id="GO:0003700">
    <property type="term" value="F:DNA-binding transcription factor activity"/>
    <property type="evidence" value="ECO:0007669"/>
    <property type="project" value="InterPro"/>
</dbReference>
<reference evidence="5 6" key="1">
    <citation type="submission" date="2011-12" db="EMBL/GenBank/DDBJ databases">
        <title>The Genome Sequence of Prevotella micans F0438.</title>
        <authorList>
            <consortium name="The Broad Institute Genome Sequencing Platform"/>
            <person name="Earl A."/>
            <person name="Ward D."/>
            <person name="Feldgarden M."/>
            <person name="Gevers D."/>
            <person name="Izard J."/>
            <person name="Baranova O.V."/>
            <person name="Blanton J.M."/>
            <person name="Wade W.G."/>
            <person name="Dewhirst F.E."/>
            <person name="Young S.K."/>
            <person name="Zeng Q."/>
            <person name="Gargeya S."/>
            <person name="Fitzgerald M."/>
            <person name="Haas B."/>
            <person name="Abouelleil A."/>
            <person name="Alvarado L."/>
            <person name="Arachchi H.M."/>
            <person name="Berlin A."/>
            <person name="Chapman S.B."/>
            <person name="Gearin G."/>
            <person name="Goldberg J."/>
            <person name="Griggs A."/>
            <person name="Gujja S."/>
            <person name="Hansen M."/>
            <person name="Heiman D."/>
            <person name="Howarth C."/>
            <person name="Larimer J."/>
            <person name="Lui A."/>
            <person name="MacDonald P.J.P."/>
            <person name="McCowen C."/>
            <person name="Montmayeur A."/>
            <person name="Murphy C."/>
            <person name="Neiman D."/>
            <person name="Pearson M."/>
            <person name="Priest M."/>
            <person name="Roberts A."/>
            <person name="Saif S."/>
            <person name="Shea T."/>
            <person name="Sisk P."/>
            <person name="Stolte C."/>
            <person name="Sykes S."/>
            <person name="Wortman J."/>
            <person name="Nusbaum C."/>
            <person name="Birren B."/>
        </authorList>
    </citation>
    <scope>NUCLEOTIDE SEQUENCE [LARGE SCALE GENOMIC DNA]</scope>
    <source>
        <strain evidence="5 6">F0438</strain>
    </source>
</reference>
<dbReference type="SUPFAM" id="SSF46689">
    <property type="entry name" value="Homeodomain-like"/>
    <property type="match status" value="1"/>
</dbReference>
<dbReference type="GO" id="GO:0043565">
    <property type="term" value="F:sequence-specific DNA binding"/>
    <property type="evidence" value="ECO:0007669"/>
    <property type="project" value="InterPro"/>
</dbReference>
<dbReference type="PATRIC" id="fig|883158.3.peg.284"/>
<dbReference type="Pfam" id="PF12833">
    <property type="entry name" value="HTH_18"/>
    <property type="match status" value="1"/>
</dbReference>
<feature type="domain" description="HTH araC/xylS-type" evidence="4">
    <location>
        <begin position="180"/>
        <end position="270"/>
    </location>
</feature>
<accession>H1Q037</accession>
<evidence type="ECO:0000259" key="4">
    <source>
        <dbReference type="PROSITE" id="PS01124"/>
    </source>
</evidence>
<organism evidence="5 6">
    <name type="scientific">Prevotella micans F0438</name>
    <dbReference type="NCBI Taxonomy" id="883158"/>
    <lineage>
        <taxon>Bacteria</taxon>
        <taxon>Pseudomonadati</taxon>
        <taxon>Bacteroidota</taxon>
        <taxon>Bacteroidia</taxon>
        <taxon>Bacteroidales</taxon>
        <taxon>Prevotellaceae</taxon>
        <taxon>Prevotella</taxon>
    </lineage>
</organism>
<dbReference type="PANTHER" id="PTHR43280">
    <property type="entry name" value="ARAC-FAMILY TRANSCRIPTIONAL REGULATOR"/>
    <property type="match status" value="1"/>
</dbReference>
<dbReference type="Proteomes" id="UP000016023">
    <property type="component" value="Unassembled WGS sequence"/>
</dbReference>
<evidence type="ECO:0000256" key="1">
    <source>
        <dbReference type="ARBA" id="ARBA00023015"/>
    </source>
</evidence>
<evidence type="ECO:0000313" key="6">
    <source>
        <dbReference type="Proteomes" id="UP000016023"/>
    </source>
</evidence>
<dbReference type="Gene3D" id="1.10.10.60">
    <property type="entry name" value="Homeodomain-like"/>
    <property type="match status" value="1"/>
</dbReference>
<dbReference type="RefSeq" id="WP_006951217.1">
    <property type="nucleotide sequence ID" value="NZ_JH594521.1"/>
</dbReference>
<dbReference type="PROSITE" id="PS01124">
    <property type="entry name" value="HTH_ARAC_FAMILY_2"/>
    <property type="match status" value="1"/>
</dbReference>
<protein>
    <recommendedName>
        <fullName evidence="4">HTH araC/xylS-type domain-containing protein</fullName>
    </recommendedName>
</protein>
<dbReference type="AlphaFoldDB" id="H1Q037"/>
<dbReference type="STRING" id="883158.HMPREF9140_00275"/>
<evidence type="ECO:0000256" key="3">
    <source>
        <dbReference type="ARBA" id="ARBA00023163"/>
    </source>
</evidence>
<sequence length="270" mass="31864">MIEYDNKWILRTNDLALISDDVTKDMIIYALCTSGSCTFEYNGKQKEARKGTVIVLRNRELMKNFKSSNDFAVEGFFLSQRFLLMSGRRSSYVVRYCLLLNVEPIMQLLPAEQERWHHDYENIIYLLSIEGNHFRSEIMQSALWQLFLDNFDFSIRIYGSREITFQSSALTFAFFKLLDEGNYRRHRNIPYFAEKLFVSPKHLSETVKKVSGYSAIYWITHYTLTDLQRELRNSNLSISEIADRYAFSSMAYFTRYLQTHLGVTPSKLRE</sequence>
<dbReference type="eggNOG" id="COG2169">
    <property type="taxonomic scope" value="Bacteria"/>
</dbReference>
<name>H1Q037_9BACT</name>
<keyword evidence="1" id="KW-0805">Transcription regulation</keyword>
<dbReference type="EMBL" id="AGWK01000008">
    <property type="protein sequence ID" value="EHO74369.1"/>
    <property type="molecule type" value="Genomic_DNA"/>
</dbReference>
<evidence type="ECO:0000256" key="2">
    <source>
        <dbReference type="ARBA" id="ARBA00023125"/>
    </source>
</evidence>
<dbReference type="PANTHER" id="PTHR43280:SF32">
    <property type="entry name" value="TRANSCRIPTIONAL REGULATORY PROTEIN"/>
    <property type="match status" value="1"/>
</dbReference>
<evidence type="ECO:0000313" key="5">
    <source>
        <dbReference type="EMBL" id="EHO74369.1"/>
    </source>
</evidence>
<keyword evidence="3" id="KW-0804">Transcription</keyword>
<dbReference type="InterPro" id="IPR018060">
    <property type="entry name" value="HTH_AraC"/>
</dbReference>
<gene>
    <name evidence="5" type="ORF">HMPREF9140_00275</name>
</gene>
<dbReference type="InterPro" id="IPR009057">
    <property type="entry name" value="Homeodomain-like_sf"/>
</dbReference>
<keyword evidence="6" id="KW-1185">Reference proteome</keyword>
<dbReference type="HOGENOM" id="CLU_000445_88_2_10"/>